<gene>
    <name evidence="2" type="ORF">C8A05DRAFT_15424</name>
</gene>
<accession>A0AAN6ML01</accession>
<feature type="region of interest" description="Disordered" evidence="1">
    <location>
        <begin position="474"/>
        <end position="506"/>
    </location>
</feature>
<dbReference type="InterPro" id="IPR008812">
    <property type="entry name" value="Ran_GTP-bd-rel"/>
</dbReference>
<feature type="compositionally biased region" description="Basic and acidic residues" evidence="1">
    <location>
        <begin position="272"/>
        <end position="295"/>
    </location>
</feature>
<evidence type="ECO:0000313" key="3">
    <source>
        <dbReference type="Proteomes" id="UP001303889"/>
    </source>
</evidence>
<feature type="compositionally biased region" description="Acidic residues" evidence="1">
    <location>
        <begin position="474"/>
        <end position="488"/>
    </location>
</feature>
<dbReference type="EMBL" id="MU855504">
    <property type="protein sequence ID" value="KAK3902529.1"/>
    <property type="molecule type" value="Genomic_DNA"/>
</dbReference>
<sequence length="639" mass="70890">MDALLQTLGVQTFNFAVRSGIALTSRYAVQQCSRLLKSINDKAVRAELRALQKLLDSKIKILSPALDLIEFRSGRGNVFLESAVPLAKSLHRDIVRLGKRLEHAAADEEAAHAVGPKGRPTPLSEAHHAELLLIIKDIKDLLGRIDRDIPLLQLAITASGEKMSSTMTPGISPSRMMQASALLSFADAHFVVDPSRPIQVGPSFTLSLYMLFLGHSHTRTSNRSGVFLPPPADSRSHHAPGELPYGIGEGDRKPIWQEVMHKVRVRLCRIPAHRDRDPPQHYQPQDRQHESHRPDALYNNTAVEVIGSSNEYLYHLELFEDLDDGRVHDQDDPKAQPHDRVSVAGIRESIPIHQISKIFYTDTGRILGIGNDDLSDNNPVLLLKRDPNAKSPLKLREEWLADPEAGDGDDSESYLAEGGSGSDDQDDIDRQLWEETEHSTDSPGSQTGSRRTCLPPHLDPEWLALEVYVEDDYGEEEGEDDDDDDEGIDGGSDNHAPIPALPCRLEPPSVDAELVGQLQGVSIKADSSPRSLVNSSPPSRSKHHEQHLVQPTESYITRAPFGTIASSLSLLEMLIRLTSLQEFQQTPHLAIPDHILMFFLEETSTTGLQGEAHWRMRSEAKRRMGFDPYTDAVPRQGGE</sequence>
<dbReference type="PANTHER" id="PTHR31010">
    <property type="entry name" value="RAN-SPECIFIC GTPASE-ACTIVATING PROTEIN 30-RELATED"/>
    <property type="match status" value="1"/>
</dbReference>
<proteinExistence type="predicted"/>
<dbReference type="Pfam" id="PF05508">
    <property type="entry name" value="Ran-binding"/>
    <property type="match status" value="1"/>
</dbReference>
<feature type="region of interest" description="Disordered" evidence="1">
    <location>
        <begin position="521"/>
        <end position="548"/>
    </location>
</feature>
<organism evidence="2 3">
    <name type="scientific">Staphylotrichum tortipilum</name>
    <dbReference type="NCBI Taxonomy" id="2831512"/>
    <lineage>
        <taxon>Eukaryota</taxon>
        <taxon>Fungi</taxon>
        <taxon>Dikarya</taxon>
        <taxon>Ascomycota</taxon>
        <taxon>Pezizomycotina</taxon>
        <taxon>Sordariomycetes</taxon>
        <taxon>Sordariomycetidae</taxon>
        <taxon>Sordariales</taxon>
        <taxon>Chaetomiaceae</taxon>
        <taxon>Staphylotrichum</taxon>
    </lineage>
</organism>
<reference evidence="2" key="1">
    <citation type="journal article" date="2023" name="Mol. Phylogenet. Evol.">
        <title>Genome-scale phylogeny and comparative genomics of the fungal order Sordariales.</title>
        <authorList>
            <person name="Hensen N."/>
            <person name="Bonometti L."/>
            <person name="Westerberg I."/>
            <person name="Brannstrom I.O."/>
            <person name="Guillou S."/>
            <person name="Cros-Aarteil S."/>
            <person name="Calhoun S."/>
            <person name="Haridas S."/>
            <person name="Kuo A."/>
            <person name="Mondo S."/>
            <person name="Pangilinan J."/>
            <person name="Riley R."/>
            <person name="LaButti K."/>
            <person name="Andreopoulos B."/>
            <person name="Lipzen A."/>
            <person name="Chen C."/>
            <person name="Yan M."/>
            <person name="Daum C."/>
            <person name="Ng V."/>
            <person name="Clum A."/>
            <person name="Steindorff A."/>
            <person name="Ohm R.A."/>
            <person name="Martin F."/>
            <person name="Silar P."/>
            <person name="Natvig D.O."/>
            <person name="Lalanne C."/>
            <person name="Gautier V."/>
            <person name="Ament-Velasquez S.L."/>
            <person name="Kruys A."/>
            <person name="Hutchinson M.I."/>
            <person name="Powell A.J."/>
            <person name="Barry K."/>
            <person name="Miller A.N."/>
            <person name="Grigoriev I.V."/>
            <person name="Debuchy R."/>
            <person name="Gladieux P."/>
            <person name="Hiltunen Thoren M."/>
            <person name="Johannesson H."/>
        </authorList>
    </citation>
    <scope>NUCLEOTIDE SEQUENCE</scope>
    <source>
        <strain evidence="2">CBS 103.79</strain>
    </source>
</reference>
<protein>
    <submittedName>
        <fullName evidence="2">RanGTP-binding protein-domain-containing protein</fullName>
    </submittedName>
</protein>
<evidence type="ECO:0000313" key="2">
    <source>
        <dbReference type="EMBL" id="KAK3902529.1"/>
    </source>
</evidence>
<feature type="region of interest" description="Disordered" evidence="1">
    <location>
        <begin position="400"/>
        <end position="456"/>
    </location>
</feature>
<feature type="compositionally biased region" description="Acidic residues" evidence="1">
    <location>
        <begin position="400"/>
        <end position="412"/>
    </location>
</feature>
<feature type="region of interest" description="Disordered" evidence="1">
    <location>
        <begin position="271"/>
        <end position="295"/>
    </location>
</feature>
<reference evidence="2" key="2">
    <citation type="submission" date="2023-05" db="EMBL/GenBank/DDBJ databases">
        <authorList>
            <consortium name="Lawrence Berkeley National Laboratory"/>
            <person name="Steindorff A."/>
            <person name="Hensen N."/>
            <person name="Bonometti L."/>
            <person name="Westerberg I."/>
            <person name="Brannstrom I.O."/>
            <person name="Guillou S."/>
            <person name="Cros-Aarteil S."/>
            <person name="Calhoun S."/>
            <person name="Haridas S."/>
            <person name="Kuo A."/>
            <person name="Mondo S."/>
            <person name="Pangilinan J."/>
            <person name="Riley R."/>
            <person name="Labutti K."/>
            <person name="Andreopoulos B."/>
            <person name="Lipzen A."/>
            <person name="Chen C."/>
            <person name="Yanf M."/>
            <person name="Daum C."/>
            <person name="Ng V."/>
            <person name="Clum A."/>
            <person name="Ohm R."/>
            <person name="Martin F."/>
            <person name="Silar P."/>
            <person name="Natvig D."/>
            <person name="Lalanne C."/>
            <person name="Gautier V."/>
            <person name="Ament-Velasquez S.L."/>
            <person name="Kruys A."/>
            <person name="Hutchinson M.I."/>
            <person name="Powell A.J."/>
            <person name="Barry K."/>
            <person name="Miller A.N."/>
            <person name="Grigoriev I.V."/>
            <person name="Debuchy R."/>
            <person name="Gladieux P."/>
            <person name="Thoren M.H."/>
            <person name="Johannesson H."/>
        </authorList>
    </citation>
    <scope>NUCLEOTIDE SEQUENCE</scope>
    <source>
        <strain evidence="2">CBS 103.79</strain>
    </source>
</reference>
<feature type="compositionally biased region" description="Polar residues" evidence="1">
    <location>
        <begin position="441"/>
        <end position="450"/>
    </location>
</feature>
<comment type="caution">
    <text evidence="2">The sequence shown here is derived from an EMBL/GenBank/DDBJ whole genome shotgun (WGS) entry which is preliminary data.</text>
</comment>
<name>A0AAN6ML01_9PEZI</name>
<dbReference type="GO" id="GO:0005634">
    <property type="term" value="C:nucleus"/>
    <property type="evidence" value="ECO:0007669"/>
    <property type="project" value="TreeGrafter"/>
</dbReference>
<feature type="compositionally biased region" description="Basic and acidic residues" evidence="1">
    <location>
        <begin position="428"/>
        <end position="440"/>
    </location>
</feature>
<dbReference type="Proteomes" id="UP001303889">
    <property type="component" value="Unassembled WGS sequence"/>
</dbReference>
<dbReference type="PANTHER" id="PTHR31010:SF2">
    <property type="entry name" value="RAN-SPECIFIC GTPASE-ACTIVATING PROTEIN 30"/>
    <property type="match status" value="1"/>
</dbReference>
<dbReference type="AlphaFoldDB" id="A0AAN6ML01"/>
<evidence type="ECO:0000256" key="1">
    <source>
        <dbReference type="SAM" id="MobiDB-lite"/>
    </source>
</evidence>
<feature type="compositionally biased region" description="Polar residues" evidence="1">
    <location>
        <begin position="528"/>
        <end position="539"/>
    </location>
</feature>
<dbReference type="GO" id="GO:0005737">
    <property type="term" value="C:cytoplasm"/>
    <property type="evidence" value="ECO:0007669"/>
    <property type="project" value="TreeGrafter"/>
</dbReference>
<dbReference type="GO" id="GO:0030695">
    <property type="term" value="F:GTPase regulator activity"/>
    <property type="evidence" value="ECO:0007669"/>
    <property type="project" value="TreeGrafter"/>
</dbReference>
<keyword evidence="3" id="KW-1185">Reference proteome</keyword>